<dbReference type="AlphaFoldDB" id="A0AAD4KI46"/>
<accession>A0AAD4KI46</accession>
<reference evidence="4" key="1">
    <citation type="submission" date="2021-12" db="EMBL/GenBank/DDBJ databases">
        <title>Convergent genome expansion in fungi linked to evolution of root-endophyte symbiosis.</title>
        <authorList>
            <consortium name="DOE Joint Genome Institute"/>
            <person name="Ke Y.-H."/>
            <person name="Bonito G."/>
            <person name="Liao H.-L."/>
            <person name="Looney B."/>
            <person name="Rojas-Flechas A."/>
            <person name="Nash J."/>
            <person name="Hameed K."/>
            <person name="Schadt C."/>
            <person name="Martin F."/>
            <person name="Crous P.W."/>
            <person name="Miettinen O."/>
            <person name="Magnuson J.K."/>
            <person name="Labbe J."/>
            <person name="Jacobson D."/>
            <person name="Doktycz M.J."/>
            <person name="Veneault-Fourrey C."/>
            <person name="Kuo A."/>
            <person name="Mondo S."/>
            <person name="Calhoun S."/>
            <person name="Riley R."/>
            <person name="Ohm R."/>
            <person name="LaButti K."/>
            <person name="Andreopoulos B."/>
            <person name="Pangilinan J."/>
            <person name="Nolan M."/>
            <person name="Tritt A."/>
            <person name="Clum A."/>
            <person name="Lipzen A."/>
            <person name="Daum C."/>
            <person name="Barry K."/>
            <person name="Grigoriev I.V."/>
            <person name="Vilgalys R."/>
        </authorList>
    </citation>
    <scope>NUCLEOTIDE SEQUENCE</scope>
    <source>
        <strain evidence="4">PMI_201</strain>
    </source>
</reference>
<evidence type="ECO:0000256" key="3">
    <source>
        <dbReference type="SAM" id="MobiDB-lite"/>
    </source>
</evidence>
<proteinExistence type="predicted"/>
<comment type="caution">
    <text evidence="4">The sequence shown here is derived from an EMBL/GenBank/DDBJ whole genome shotgun (WGS) entry which is preliminary data.</text>
</comment>
<evidence type="ECO:0000256" key="1">
    <source>
        <dbReference type="ARBA" id="ARBA00022737"/>
    </source>
</evidence>
<feature type="region of interest" description="Disordered" evidence="3">
    <location>
        <begin position="1"/>
        <end position="20"/>
    </location>
</feature>
<protein>
    <submittedName>
        <fullName evidence="4">Ankyrin repeat-containing domain protein</fullName>
    </submittedName>
</protein>
<evidence type="ECO:0000313" key="4">
    <source>
        <dbReference type="EMBL" id="KAH8692176.1"/>
    </source>
</evidence>
<keyword evidence="2" id="KW-0040">ANK repeat</keyword>
<gene>
    <name evidence="4" type="ORF">BGW36DRAFT_387140</name>
</gene>
<keyword evidence="5" id="KW-1185">Reference proteome</keyword>
<dbReference type="Proteomes" id="UP001201262">
    <property type="component" value="Unassembled WGS sequence"/>
</dbReference>
<dbReference type="GeneID" id="70247364"/>
<sequence length="313" mass="34886">MLRFYNNPFPDPSDYPTASTLPPTAIKALLDLGADPLATDNKGKHVLHHLLEAEDRDRTPIIRQSLRYLASHFPTLVNQPDSNGMYPLHTAMQRVRRLRDGGRIEITDPEFSVADLIAAGANPHVRDAHGNNVLHYIADLGDMLTNSGLTEIDMTFSGEWSATIGCPAAARRLFDILLDQGVDVKARNDAGQTPMRILLDSGGAWMAKRGRWRGASSIYSSMEIEKLADETEAKVFDKFGVAGVDWNERDEQGRTLLHAVAAHDNRRTVWRCKYLRDRGVDPLIRDMYGKTAVDLAWGVDRVVEALQDNDAKD</sequence>
<keyword evidence="1" id="KW-0677">Repeat</keyword>
<organism evidence="4 5">
    <name type="scientific">Talaromyces proteolyticus</name>
    <dbReference type="NCBI Taxonomy" id="1131652"/>
    <lineage>
        <taxon>Eukaryota</taxon>
        <taxon>Fungi</taxon>
        <taxon>Dikarya</taxon>
        <taxon>Ascomycota</taxon>
        <taxon>Pezizomycotina</taxon>
        <taxon>Eurotiomycetes</taxon>
        <taxon>Eurotiomycetidae</taxon>
        <taxon>Eurotiales</taxon>
        <taxon>Trichocomaceae</taxon>
        <taxon>Talaromyces</taxon>
        <taxon>Talaromyces sect. Bacilispori</taxon>
    </lineage>
</organism>
<evidence type="ECO:0000256" key="2">
    <source>
        <dbReference type="ARBA" id="ARBA00023043"/>
    </source>
</evidence>
<name>A0AAD4KI46_9EURO</name>
<dbReference type="Gene3D" id="1.25.40.20">
    <property type="entry name" value="Ankyrin repeat-containing domain"/>
    <property type="match status" value="2"/>
</dbReference>
<dbReference type="InterPro" id="IPR036770">
    <property type="entry name" value="Ankyrin_rpt-contain_sf"/>
</dbReference>
<dbReference type="PANTHER" id="PTHR24178">
    <property type="entry name" value="MOLTING PROTEIN MLT-4"/>
    <property type="match status" value="1"/>
</dbReference>
<dbReference type="EMBL" id="JAJTJA010000011">
    <property type="protein sequence ID" value="KAH8692176.1"/>
    <property type="molecule type" value="Genomic_DNA"/>
</dbReference>
<dbReference type="PANTHER" id="PTHR24178:SF9">
    <property type="entry name" value="ANK_REP_REGION DOMAIN-CONTAINING PROTEIN"/>
    <property type="match status" value="1"/>
</dbReference>
<dbReference type="SUPFAM" id="SSF48403">
    <property type="entry name" value="Ankyrin repeat"/>
    <property type="match status" value="1"/>
</dbReference>
<dbReference type="RefSeq" id="XP_046068173.1">
    <property type="nucleotide sequence ID" value="XM_046217077.1"/>
</dbReference>
<evidence type="ECO:0000313" key="5">
    <source>
        <dbReference type="Proteomes" id="UP001201262"/>
    </source>
</evidence>